<dbReference type="InterPro" id="IPR050706">
    <property type="entry name" value="Cyclic-di-GMP_PDE-like"/>
</dbReference>
<dbReference type="PANTHER" id="PTHR33121">
    <property type="entry name" value="CYCLIC DI-GMP PHOSPHODIESTERASE PDEF"/>
    <property type="match status" value="1"/>
</dbReference>
<feature type="transmembrane region" description="Helical" evidence="2">
    <location>
        <begin position="12"/>
        <end position="32"/>
    </location>
</feature>
<dbReference type="Proteomes" id="UP000186074">
    <property type="component" value="Chromosome"/>
</dbReference>
<proteinExistence type="predicted"/>
<sequence length="725" mass="84838">MLKKNKKDIIKNVLLLTFIFSLILFFTIWSFFIDYKNKSIEYSNVNYELSIEKFNNQIKEKVLLFDKNSIQFINQNIKKDKYIKEIKITQNRYLFNKDTLLFQTKSFNDSSWNLTNVTVDYKYGEIQKLAGNSFYEFIPSATFDKNEKVVIRYQLFKNEEIKNFLIFVDINLFDIYKDSTEKQKKESFIDSFAKIDPQDAIKKDLIIKNIVFANIEYKKNNTFIEQDIVSFLKKLLIYSTVICILMFLLVWLYQKYLKRKYLLKPLRYLDAVVLNMLNSKFTNINTNKFSKIKDYNKVLTNLSKLSSNIASLKNELNINKETLERNLLTDNLTGLPDKKMFDIDMKSMFVYSGEGYLFSLKIAKLDEIVKLNGSLNTDNFILSFTNIINNIISDYKEKNINFYRFYGSEFIIIAREINYEQALAFSNKIIDSLLVQITKSYKLPENIFHIGGTPFDAYGTTNSIMKSVEEAYNSAMLNNINCSVIIKESQIQKNVLALEDKVKSIISNSNFTIDFIFDTYSLENKLLMKELKPILKDNEGKVLPIGSFIAISEKLRLNEDFDKEVILKTINFIEANKIDYKLAINLSIKTISSISFIEFITTLSKQKADTLSHILFSITSYSASAYKVEFSEFVKLMNDLNIQILIKRFKTKEFPLEELASIKIDYIKMDRDLTQNVHNDLIKKHRVKNIVIFGELNDVKILAENVESDNDYRYLSKLDIYAINR</sequence>
<dbReference type="Gene3D" id="3.30.70.270">
    <property type="match status" value="1"/>
</dbReference>
<dbReference type="KEGG" id="alp:LPB137_10195"/>
<dbReference type="Pfam" id="PF00563">
    <property type="entry name" value="EAL"/>
    <property type="match status" value="1"/>
</dbReference>
<reference evidence="5 6" key="1">
    <citation type="submission" date="2017-01" db="EMBL/GenBank/DDBJ databases">
        <title>Genome sequencing of Arcobacter sp. LPB0137.</title>
        <authorList>
            <person name="Lee G.-W."/>
            <person name="Yi H."/>
        </authorList>
    </citation>
    <scope>NUCLEOTIDE SEQUENCE [LARGE SCALE GENOMIC DNA]</scope>
    <source>
        <strain evidence="5 6">LPB0137</strain>
    </source>
</reference>
<dbReference type="SUPFAM" id="SSF141868">
    <property type="entry name" value="EAL domain-like"/>
    <property type="match status" value="1"/>
</dbReference>
<evidence type="ECO:0000256" key="1">
    <source>
        <dbReference type="SAM" id="Coils"/>
    </source>
</evidence>
<dbReference type="SMART" id="SM00052">
    <property type="entry name" value="EAL"/>
    <property type="match status" value="1"/>
</dbReference>
<dbReference type="OrthoDB" id="5894408at2"/>
<dbReference type="InterPro" id="IPR001633">
    <property type="entry name" value="EAL_dom"/>
</dbReference>
<feature type="transmembrane region" description="Helical" evidence="2">
    <location>
        <begin position="235"/>
        <end position="253"/>
    </location>
</feature>
<accession>A0A1P8KNR6</accession>
<dbReference type="RefSeq" id="WP_076087667.1">
    <property type="nucleotide sequence ID" value="NZ_CP019070.1"/>
</dbReference>
<dbReference type="InterPro" id="IPR043128">
    <property type="entry name" value="Rev_trsase/Diguanyl_cyclase"/>
</dbReference>
<protein>
    <recommendedName>
        <fullName evidence="7">GGDEF domain-containing protein</fullName>
    </recommendedName>
</protein>
<evidence type="ECO:0008006" key="7">
    <source>
        <dbReference type="Google" id="ProtNLM"/>
    </source>
</evidence>
<evidence type="ECO:0000259" key="4">
    <source>
        <dbReference type="PROSITE" id="PS50887"/>
    </source>
</evidence>
<dbReference type="PANTHER" id="PTHR33121:SF79">
    <property type="entry name" value="CYCLIC DI-GMP PHOSPHODIESTERASE PDED-RELATED"/>
    <property type="match status" value="1"/>
</dbReference>
<dbReference type="SUPFAM" id="SSF55073">
    <property type="entry name" value="Nucleotide cyclase"/>
    <property type="match status" value="1"/>
</dbReference>
<evidence type="ECO:0000313" key="5">
    <source>
        <dbReference type="EMBL" id="APW66191.1"/>
    </source>
</evidence>
<dbReference type="Gene3D" id="3.20.20.450">
    <property type="entry name" value="EAL domain"/>
    <property type="match status" value="1"/>
</dbReference>
<dbReference type="InterPro" id="IPR000160">
    <property type="entry name" value="GGDEF_dom"/>
</dbReference>
<feature type="coiled-coil region" evidence="1">
    <location>
        <begin position="295"/>
        <end position="322"/>
    </location>
</feature>
<dbReference type="AlphaFoldDB" id="A0A1P8KNR6"/>
<feature type="domain" description="GGDEF" evidence="4">
    <location>
        <begin position="356"/>
        <end position="488"/>
    </location>
</feature>
<evidence type="ECO:0000259" key="3">
    <source>
        <dbReference type="PROSITE" id="PS50883"/>
    </source>
</evidence>
<evidence type="ECO:0000313" key="6">
    <source>
        <dbReference type="Proteomes" id="UP000186074"/>
    </source>
</evidence>
<keyword evidence="1" id="KW-0175">Coiled coil</keyword>
<keyword evidence="2" id="KW-0812">Transmembrane</keyword>
<name>A0A1P8KNR6_9BACT</name>
<dbReference type="GO" id="GO:0071111">
    <property type="term" value="F:cyclic-guanylate-specific phosphodiesterase activity"/>
    <property type="evidence" value="ECO:0007669"/>
    <property type="project" value="InterPro"/>
</dbReference>
<dbReference type="STRING" id="1850254.LPB137_10195"/>
<dbReference type="InterPro" id="IPR035919">
    <property type="entry name" value="EAL_sf"/>
</dbReference>
<keyword evidence="6" id="KW-1185">Reference proteome</keyword>
<feature type="domain" description="EAL" evidence="3">
    <location>
        <begin position="495"/>
        <end position="725"/>
    </location>
</feature>
<dbReference type="EMBL" id="CP019070">
    <property type="protein sequence ID" value="APW66191.1"/>
    <property type="molecule type" value="Genomic_DNA"/>
</dbReference>
<organism evidence="5 6">
    <name type="scientific">Poseidonibacter parvus</name>
    <dbReference type="NCBI Taxonomy" id="1850254"/>
    <lineage>
        <taxon>Bacteria</taxon>
        <taxon>Pseudomonadati</taxon>
        <taxon>Campylobacterota</taxon>
        <taxon>Epsilonproteobacteria</taxon>
        <taxon>Campylobacterales</taxon>
        <taxon>Arcobacteraceae</taxon>
        <taxon>Poseidonibacter</taxon>
    </lineage>
</organism>
<evidence type="ECO:0000256" key="2">
    <source>
        <dbReference type="SAM" id="Phobius"/>
    </source>
</evidence>
<gene>
    <name evidence="5" type="ORF">LPB137_10195</name>
</gene>
<dbReference type="PROSITE" id="PS50883">
    <property type="entry name" value="EAL"/>
    <property type="match status" value="1"/>
</dbReference>
<dbReference type="PROSITE" id="PS50887">
    <property type="entry name" value="GGDEF"/>
    <property type="match status" value="1"/>
</dbReference>
<keyword evidence="2" id="KW-0472">Membrane</keyword>
<keyword evidence="2" id="KW-1133">Transmembrane helix</keyword>
<dbReference type="InterPro" id="IPR029787">
    <property type="entry name" value="Nucleotide_cyclase"/>
</dbReference>
<dbReference type="Pfam" id="PF00990">
    <property type="entry name" value="GGDEF"/>
    <property type="match status" value="1"/>
</dbReference>